<dbReference type="PANTHER" id="PTHR42928">
    <property type="entry name" value="TRICARBOXYLATE-BINDING PROTEIN"/>
    <property type="match status" value="1"/>
</dbReference>
<proteinExistence type="inferred from homology"/>
<sequence length="328" mass="34631">MPNMSRRPFLQLALGAATLPLASRGTRAETLARPITMIVPFAAGGPTDVLARILVEYMRNTLGHPVIIENVTGASGTVAGLRASRAAPDGTTITVGHWGTHCLNGAIYQLQYDVREFAPIALIASGPQLIIGRPDLPAQNLKELIAWLKTNGDKATAGTAGPGSGAHVAGVFFQQLTASHFSFVPYRGAGPALNDLMAGHIDIMFDQASNSLPQVKSGTVKAFAVTASSRLASAPEIPTVDEAGLPGLYIAYWHGIWAPKGTPADIVSTLSKAVTSALAEPVVRQRFAELGQEIPSPDRQSPAALRDHQAAEVEKWWPIVKSANIKAE</sequence>
<comment type="similarity">
    <text evidence="1">Belongs to the UPF0065 (bug) family.</text>
</comment>
<dbReference type="PIRSF" id="PIRSF017082">
    <property type="entry name" value="YflP"/>
    <property type="match status" value="1"/>
</dbReference>
<evidence type="ECO:0000256" key="1">
    <source>
        <dbReference type="ARBA" id="ARBA00006987"/>
    </source>
</evidence>
<dbReference type="RefSeq" id="WP_092122309.1">
    <property type="nucleotide sequence ID" value="NZ_FNTH01000001.1"/>
</dbReference>
<dbReference type="AlphaFoldDB" id="A0A1H5DCB0"/>
<name>A0A1H5DCB0_9BRAD</name>
<dbReference type="PANTHER" id="PTHR42928:SF5">
    <property type="entry name" value="BLR1237 PROTEIN"/>
    <property type="match status" value="1"/>
</dbReference>
<gene>
    <name evidence="2" type="ORF">SAMN05444164_5727</name>
</gene>
<organism evidence="2 3">
    <name type="scientific">Bradyrhizobium erythrophlei</name>
    <dbReference type="NCBI Taxonomy" id="1437360"/>
    <lineage>
        <taxon>Bacteria</taxon>
        <taxon>Pseudomonadati</taxon>
        <taxon>Pseudomonadota</taxon>
        <taxon>Alphaproteobacteria</taxon>
        <taxon>Hyphomicrobiales</taxon>
        <taxon>Nitrobacteraceae</taxon>
        <taxon>Bradyrhizobium</taxon>
    </lineage>
</organism>
<dbReference type="InterPro" id="IPR042100">
    <property type="entry name" value="Bug_dom1"/>
</dbReference>
<dbReference type="SUPFAM" id="SSF53850">
    <property type="entry name" value="Periplasmic binding protein-like II"/>
    <property type="match status" value="1"/>
</dbReference>
<dbReference type="OrthoDB" id="8443386at2"/>
<dbReference type="Gene3D" id="3.40.190.150">
    <property type="entry name" value="Bordetella uptake gene, domain 1"/>
    <property type="match status" value="1"/>
</dbReference>
<reference evidence="2 3" key="1">
    <citation type="submission" date="2016-10" db="EMBL/GenBank/DDBJ databases">
        <authorList>
            <person name="de Groot N.N."/>
        </authorList>
    </citation>
    <scope>NUCLEOTIDE SEQUENCE [LARGE SCALE GENOMIC DNA]</scope>
    <source>
        <strain evidence="2 3">MT12</strain>
    </source>
</reference>
<dbReference type="InterPro" id="IPR006311">
    <property type="entry name" value="TAT_signal"/>
</dbReference>
<dbReference type="PROSITE" id="PS51318">
    <property type="entry name" value="TAT"/>
    <property type="match status" value="1"/>
</dbReference>
<evidence type="ECO:0000313" key="3">
    <source>
        <dbReference type="Proteomes" id="UP000198992"/>
    </source>
</evidence>
<dbReference type="InterPro" id="IPR005064">
    <property type="entry name" value="BUG"/>
</dbReference>
<protein>
    <submittedName>
        <fullName evidence="2">Tripartite-type tricarboxylate transporter, receptor component TctC</fullName>
    </submittedName>
</protein>
<evidence type="ECO:0000313" key="2">
    <source>
        <dbReference type="EMBL" id="SED76456.1"/>
    </source>
</evidence>
<dbReference type="Proteomes" id="UP000198992">
    <property type="component" value="Unassembled WGS sequence"/>
</dbReference>
<dbReference type="Pfam" id="PF03401">
    <property type="entry name" value="TctC"/>
    <property type="match status" value="1"/>
</dbReference>
<keyword evidence="2" id="KW-0675">Receptor</keyword>
<dbReference type="EMBL" id="FNTH01000001">
    <property type="protein sequence ID" value="SED76456.1"/>
    <property type="molecule type" value="Genomic_DNA"/>
</dbReference>
<dbReference type="Gene3D" id="3.40.190.10">
    <property type="entry name" value="Periplasmic binding protein-like II"/>
    <property type="match status" value="1"/>
</dbReference>
<accession>A0A1H5DCB0</accession>